<feature type="transmembrane region" description="Helical" evidence="1">
    <location>
        <begin position="12"/>
        <end position="33"/>
    </location>
</feature>
<keyword evidence="1" id="KW-0812">Transmembrane</keyword>
<feature type="transmembrane region" description="Helical" evidence="1">
    <location>
        <begin position="39"/>
        <end position="57"/>
    </location>
</feature>
<dbReference type="EMBL" id="SOPW01000001">
    <property type="protein sequence ID" value="TFB25107.1"/>
    <property type="molecule type" value="Genomic_DNA"/>
</dbReference>
<feature type="transmembrane region" description="Helical" evidence="1">
    <location>
        <begin position="105"/>
        <end position="122"/>
    </location>
</feature>
<dbReference type="OrthoDB" id="1550598at2"/>
<keyword evidence="3" id="KW-1185">Reference proteome</keyword>
<protein>
    <submittedName>
        <fullName evidence="2">DUF817 domain-containing protein</fullName>
    </submittedName>
</protein>
<feature type="transmembrane region" description="Helical" evidence="1">
    <location>
        <begin position="229"/>
        <end position="249"/>
    </location>
</feature>
<feature type="transmembrane region" description="Helical" evidence="1">
    <location>
        <begin position="134"/>
        <end position="152"/>
    </location>
</feature>
<dbReference type="InterPro" id="IPR008535">
    <property type="entry name" value="DUF817"/>
</dbReference>
<feature type="transmembrane region" description="Helical" evidence="1">
    <location>
        <begin position="69"/>
        <end position="85"/>
    </location>
</feature>
<organism evidence="2 3">
    <name type="scientific">Filobacillus milosensis</name>
    <dbReference type="NCBI Taxonomy" id="94137"/>
    <lineage>
        <taxon>Bacteria</taxon>
        <taxon>Bacillati</taxon>
        <taxon>Bacillota</taxon>
        <taxon>Bacilli</taxon>
        <taxon>Bacillales</taxon>
        <taxon>Bacillaceae</taxon>
        <taxon>Filobacillus</taxon>
    </lineage>
</organism>
<evidence type="ECO:0000256" key="1">
    <source>
        <dbReference type="SAM" id="Phobius"/>
    </source>
</evidence>
<keyword evidence="1" id="KW-1133">Transmembrane helix</keyword>
<accession>A0A4Y8IVW5</accession>
<feature type="transmembrane region" description="Helical" evidence="1">
    <location>
        <begin position="158"/>
        <end position="177"/>
    </location>
</feature>
<comment type="caution">
    <text evidence="2">The sequence shown here is derived from an EMBL/GenBank/DDBJ whole genome shotgun (WGS) entry which is preliminary data.</text>
</comment>
<sequence length="271" mass="31449">MHFIKQLYHFGYQQALSCLFPGLIFITLALTQVVSIPGIPRYDVILIICLVIQFVMVKTGMETMDELKVITLFHLLGIVLEIYKVHMGSWSYPGESYTKIAGVPLYAGFMYASVLSYMVQAWRRLDLKIKKWPHFFWTFPLGAGIYLNFFTHHFVYDIRWILTVALFVIFAQTIVYFKVNAEWYRMPMSVSFFLIGLFIWIAENISTLLDGYRYPNQGDTWELVHVGKISSWFLLVVVSFIIIAQLKLIKGDGFIKSDKKSGEHNLNKNVL</sequence>
<name>A0A4Y8IVW5_9BACI</name>
<dbReference type="Proteomes" id="UP000297975">
    <property type="component" value="Unassembled WGS sequence"/>
</dbReference>
<feature type="transmembrane region" description="Helical" evidence="1">
    <location>
        <begin position="189"/>
        <end position="209"/>
    </location>
</feature>
<keyword evidence="1" id="KW-0472">Membrane</keyword>
<dbReference type="PIRSF" id="PIRSF009141">
    <property type="entry name" value="UCP009141"/>
    <property type="match status" value="1"/>
</dbReference>
<gene>
    <name evidence="2" type="ORF">E3U55_01560</name>
</gene>
<proteinExistence type="predicted"/>
<evidence type="ECO:0000313" key="3">
    <source>
        <dbReference type="Proteomes" id="UP000297975"/>
    </source>
</evidence>
<dbReference type="Pfam" id="PF05675">
    <property type="entry name" value="DUF817"/>
    <property type="match status" value="1"/>
</dbReference>
<dbReference type="RefSeq" id="WP_134338565.1">
    <property type="nucleotide sequence ID" value="NZ_SOPW01000001.1"/>
</dbReference>
<evidence type="ECO:0000313" key="2">
    <source>
        <dbReference type="EMBL" id="TFB25107.1"/>
    </source>
</evidence>
<reference evidence="2 3" key="1">
    <citation type="submission" date="2019-03" db="EMBL/GenBank/DDBJ databases">
        <authorList>
            <person name="He R.-H."/>
        </authorList>
    </citation>
    <scope>NUCLEOTIDE SEQUENCE [LARGE SCALE GENOMIC DNA]</scope>
    <source>
        <strain evidence="3">SH 714</strain>
    </source>
</reference>
<dbReference type="AlphaFoldDB" id="A0A4Y8IVW5"/>